<evidence type="ECO:0000256" key="8">
    <source>
        <dbReference type="RuleBase" id="RU004455"/>
    </source>
</evidence>
<feature type="binding site" evidence="7">
    <location>
        <position position="56"/>
    </location>
    <ligand>
        <name>5-hydroxyisourate</name>
        <dbReference type="ChEBI" id="CHEBI:18072"/>
    </ligand>
</feature>
<dbReference type="PRINTS" id="PR00093">
    <property type="entry name" value="URICASE"/>
</dbReference>
<feature type="binding site" evidence="7">
    <location>
        <position position="215"/>
    </location>
    <ligand>
        <name>urate</name>
        <dbReference type="ChEBI" id="CHEBI:17775"/>
    </ligand>
</feature>
<comment type="caution">
    <text evidence="9">The sequence shown here is derived from an EMBL/GenBank/DDBJ whole genome shotgun (WGS) entry which is preliminary data.</text>
</comment>
<dbReference type="PANTHER" id="PTHR42874">
    <property type="entry name" value="URICASE"/>
    <property type="match status" value="1"/>
</dbReference>
<dbReference type="Proteomes" id="UP000032680">
    <property type="component" value="Unassembled WGS sequence"/>
</dbReference>
<dbReference type="UniPathway" id="UPA00394">
    <property type="reaction ID" value="UER00650"/>
</dbReference>
<accession>A0A0D6PA23</accession>
<keyword evidence="4 5" id="KW-0560">Oxidoreductase</keyword>
<dbReference type="EC" id="1.7.3.3" evidence="5 8"/>
<feature type="binding site" evidence="7">
    <location>
        <position position="173"/>
    </location>
    <ligand>
        <name>urate</name>
        <dbReference type="ChEBI" id="CHEBI:17775"/>
    </ligand>
</feature>
<feature type="active site" description="Charge relay system" evidence="6">
    <location>
        <position position="10"/>
    </location>
</feature>
<comment type="function">
    <text evidence="5 8">Catalyzes the oxidation of uric acid to 5-hydroxyisourate, which is further processed to form (S)-allantoin.</text>
</comment>
<feature type="binding site" evidence="7">
    <location>
        <position position="242"/>
    </location>
    <ligand>
        <name>5-hydroxyisourate</name>
        <dbReference type="ChEBI" id="CHEBI:18072"/>
    </ligand>
</feature>
<evidence type="ECO:0000256" key="7">
    <source>
        <dbReference type="PIRSR" id="PIRSR000241-2"/>
    </source>
</evidence>
<feature type="binding site" evidence="7">
    <location>
        <position position="56"/>
    </location>
    <ligand>
        <name>urate</name>
        <dbReference type="ChEBI" id="CHEBI:17775"/>
    </ligand>
</feature>
<evidence type="ECO:0000256" key="3">
    <source>
        <dbReference type="ARBA" id="ARBA00022631"/>
    </source>
</evidence>
<evidence type="ECO:0000256" key="1">
    <source>
        <dbReference type="ARBA" id="ARBA00004831"/>
    </source>
</evidence>
<evidence type="ECO:0000256" key="4">
    <source>
        <dbReference type="ARBA" id="ARBA00023002"/>
    </source>
</evidence>
<dbReference type="GO" id="GO:0006145">
    <property type="term" value="P:purine nucleobase catabolic process"/>
    <property type="evidence" value="ECO:0007669"/>
    <property type="project" value="TreeGrafter"/>
</dbReference>
<feature type="binding site" evidence="7">
    <location>
        <position position="242"/>
    </location>
    <ligand>
        <name>O2</name>
        <dbReference type="ChEBI" id="CHEBI:15379"/>
    </ligand>
</feature>
<evidence type="ECO:0000313" key="10">
    <source>
        <dbReference type="Proteomes" id="UP000032680"/>
    </source>
</evidence>
<reference evidence="9 10" key="1">
    <citation type="submission" date="2012-11" db="EMBL/GenBank/DDBJ databases">
        <title>Whole genome sequence of Acidisphaera rubrifaciens HS-AP3.</title>
        <authorList>
            <person name="Azuma Y."/>
            <person name="Higashiura N."/>
            <person name="Hirakawa H."/>
            <person name="Matsushita K."/>
        </authorList>
    </citation>
    <scope>NUCLEOTIDE SEQUENCE [LARGE SCALE GENOMIC DNA]</scope>
    <source>
        <strain evidence="9 10">HS-AP3</strain>
    </source>
</reference>
<dbReference type="OrthoDB" id="9809009at2"/>
<dbReference type="NCBIfam" id="TIGR03383">
    <property type="entry name" value="urate_oxi"/>
    <property type="match status" value="1"/>
</dbReference>
<feature type="binding site" evidence="7">
    <location>
        <position position="216"/>
    </location>
    <ligand>
        <name>urate</name>
        <dbReference type="ChEBI" id="CHEBI:17775"/>
    </ligand>
</feature>
<dbReference type="PANTHER" id="PTHR42874:SF1">
    <property type="entry name" value="URICASE"/>
    <property type="match status" value="1"/>
</dbReference>
<comment type="catalytic activity">
    <reaction evidence="5 8">
        <text>urate + O2 + H2O = 5-hydroxyisourate + H2O2</text>
        <dbReference type="Rhea" id="RHEA:21368"/>
        <dbReference type="ChEBI" id="CHEBI:15377"/>
        <dbReference type="ChEBI" id="CHEBI:15379"/>
        <dbReference type="ChEBI" id="CHEBI:16240"/>
        <dbReference type="ChEBI" id="CHEBI:17775"/>
        <dbReference type="ChEBI" id="CHEBI:18072"/>
        <dbReference type="EC" id="1.7.3.3"/>
    </reaction>
</comment>
<name>A0A0D6PA23_9PROT</name>
<evidence type="ECO:0000256" key="6">
    <source>
        <dbReference type="PIRSR" id="PIRSR000241-1"/>
    </source>
</evidence>
<feature type="active site" description="Charge relay system" evidence="6">
    <location>
        <position position="55"/>
    </location>
</feature>
<dbReference type="AlphaFoldDB" id="A0A0D6PA23"/>
<gene>
    <name evidence="9" type="ORF">Asru_0599_04</name>
</gene>
<keyword evidence="3 5" id="KW-0659">Purine metabolism</keyword>
<feature type="binding site" evidence="7">
    <location>
        <position position="55"/>
    </location>
    <ligand>
        <name>O2</name>
        <dbReference type="ChEBI" id="CHEBI:15379"/>
    </ligand>
</feature>
<dbReference type="GO" id="GO:0004846">
    <property type="term" value="F:urate oxidase activity"/>
    <property type="evidence" value="ECO:0007669"/>
    <property type="project" value="UniProtKB-EC"/>
</dbReference>
<keyword evidence="10" id="KW-1185">Reference proteome</keyword>
<comment type="similarity">
    <text evidence="2 5 8">Belongs to the uricase family.</text>
</comment>
<feature type="binding site" evidence="7">
    <location>
        <position position="55"/>
    </location>
    <ligand>
        <name>5-hydroxyisourate</name>
        <dbReference type="ChEBI" id="CHEBI:18072"/>
    </ligand>
</feature>
<dbReference type="GO" id="GO:0019628">
    <property type="term" value="P:urate catabolic process"/>
    <property type="evidence" value="ECO:0007669"/>
    <property type="project" value="UniProtKB-UniPathway"/>
</dbReference>
<feature type="binding site" evidence="7">
    <location>
        <position position="216"/>
    </location>
    <ligand>
        <name>5-hydroxyisourate</name>
        <dbReference type="ChEBI" id="CHEBI:18072"/>
    </ligand>
</feature>
<comment type="pathway">
    <text evidence="1 5">Purine metabolism; urate degradation; (S)-allantoin from urate: step 1/3.</text>
</comment>
<feature type="binding site" evidence="7">
    <location>
        <position position="55"/>
    </location>
    <ligand>
        <name>urate</name>
        <dbReference type="ChEBI" id="CHEBI:17775"/>
    </ligand>
</feature>
<organism evidence="9 10">
    <name type="scientific">Acidisphaera rubrifaciens HS-AP3</name>
    <dbReference type="NCBI Taxonomy" id="1231350"/>
    <lineage>
        <taxon>Bacteria</taxon>
        <taxon>Pseudomonadati</taxon>
        <taxon>Pseudomonadota</taxon>
        <taxon>Alphaproteobacteria</taxon>
        <taxon>Acetobacterales</taxon>
        <taxon>Acetobacteraceae</taxon>
        <taxon>Acidisphaera</taxon>
    </lineage>
</organism>
<feature type="binding site" evidence="7">
    <location>
        <position position="173"/>
    </location>
    <ligand>
        <name>5-hydroxyisourate</name>
        <dbReference type="ChEBI" id="CHEBI:18072"/>
    </ligand>
</feature>
<dbReference type="Gene3D" id="3.10.270.10">
    <property type="entry name" value="Urate Oxidase"/>
    <property type="match status" value="1"/>
</dbReference>
<feature type="active site" description="Charge relay system" evidence="6">
    <location>
        <position position="244"/>
    </location>
</feature>
<evidence type="ECO:0000256" key="5">
    <source>
        <dbReference type="PIRNR" id="PIRNR000241"/>
    </source>
</evidence>
<evidence type="ECO:0000313" key="9">
    <source>
        <dbReference type="EMBL" id="GAN78058.1"/>
    </source>
</evidence>
<protein>
    <recommendedName>
        <fullName evidence="5 8">Uricase</fullName>
        <ecNumber evidence="5 8">1.7.3.3</ecNumber>
    </recommendedName>
    <alternativeName>
        <fullName evidence="5">Urate oxidase</fullName>
    </alternativeName>
</protein>
<dbReference type="Pfam" id="PF01014">
    <property type="entry name" value="Uricase"/>
    <property type="match status" value="2"/>
</dbReference>
<dbReference type="InterPro" id="IPR002042">
    <property type="entry name" value="Uricase"/>
</dbReference>
<evidence type="ECO:0000256" key="2">
    <source>
        <dbReference type="ARBA" id="ARBA00009760"/>
    </source>
</evidence>
<dbReference type="EMBL" id="BANB01000599">
    <property type="protein sequence ID" value="GAN78058.1"/>
    <property type="molecule type" value="Genomic_DNA"/>
</dbReference>
<dbReference type="RefSeq" id="WP_048862447.1">
    <property type="nucleotide sequence ID" value="NZ_BANB01000599.1"/>
</dbReference>
<dbReference type="SUPFAM" id="SSF55620">
    <property type="entry name" value="Tetrahydrobiopterin biosynthesis enzymes-like"/>
    <property type="match status" value="2"/>
</dbReference>
<sequence>MPLLRHHYGKGRVRLMRVHRDGDYNEVRELTLRVMLDGDFSAAYTDADNSRVVATDTIKNLCYIVATDHLAAGAEAFAEALGACFLDRYAHVTAVSVTSTETKWARMPVGGAPHPHAFLLDANGTPTVRAHFTRDGATIASGIDGYTFMKSTEAGWVGYLMDDATTLKETRDRIVATAMDASWRWSARPADYAAANAAILTTAMEVFATTYSDGVQDSLYRMGEAVLAAVPEVAEISMACPNKHYIPVNLAGFGRDGRNCVLLPTDEPHGQIECTVGRA</sequence>
<proteinExistence type="inferred from homology"/>
<dbReference type="PIRSF" id="PIRSF000241">
    <property type="entry name" value="Urate_oxidase"/>
    <property type="match status" value="1"/>
</dbReference>
<feature type="binding site" evidence="7">
    <location>
        <position position="215"/>
    </location>
    <ligand>
        <name>5-hydroxyisourate</name>
        <dbReference type="ChEBI" id="CHEBI:18072"/>
    </ligand>
</feature>
<feature type="binding site" evidence="7">
    <location>
        <position position="242"/>
    </location>
    <ligand>
        <name>urate</name>
        <dbReference type="ChEBI" id="CHEBI:17775"/>
    </ligand>
</feature>